<reference evidence="11 12" key="2">
    <citation type="journal article" date="2018" name="New Phytol.">
        <title>High intraspecific genome diversity in the model arbuscular mycorrhizal symbiont Rhizophagus irregularis.</title>
        <authorList>
            <person name="Chen E.C.H."/>
            <person name="Morin E."/>
            <person name="Beaudet D."/>
            <person name="Noel J."/>
            <person name="Yildirir G."/>
            <person name="Ndikumana S."/>
            <person name="Charron P."/>
            <person name="St-Onge C."/>
            <person name="Giorgi J."/>
            <person name="Kruger M."/>
            <person name="Marton T."/>
            <person name="Ropars J."/>
            <person name="Grigoriev I.V."/>
            <person name="Hainaut M."/>
            <person name="Henrissat B."/>
            <person name="Roux C."/>
            <person name="Martin F."/>
            <person name="Corradi N."/>
        </authorList>
    </citation>
    <scope>NUCLEOTIDE SEQUENCE [LARGE SCALE GENOMIC DNA]</scope>
    <source>
        <strain evidence="11 12">DAOM 197198</strain>
    </source>
</reference>
<feature type="transmembrane region" description="Helical" evidence="9">
    <location>
        <begin position="104"/>
        <end position="121"/>
    </location>
</feature>
<evidence type="ECO:0000256" key="2">
    <source>
        <dbReference type="ARBA" id="ARBA00005179"/>
    </source>
</evidence>
<dbReference type="Pfam" id="PF13813">
    <property type="entry name" value="MBOAT_2"/>
    <property type="match status" value="1"/>
</dbReference>
<dbReference type="PROSITE" id="PS50011">
    <property type="entry name" value="PROTEIN_KINASE_DOM"/>
    <property type="match status" value="1"/>
</dbReference>
<feature type="transmembrane region" description="Helical" evidence="9">
    <location>
        <begin position="76"/>
        <end position="92"/>
    </location>
</feature>
<proteinExistence type="inferred from homology"/>
<feature type="transmembrane region" description="Helical" evidence="9">
    <location>
        <begin position="220"/>
        <end position="244"/>
    </location>
</feature>
<dbReference type="InterPro" id="IPR000719">
    <property type="entry name" value="Prot_kinase_dom"/>
</dbReference>
<dbReference type="PANTHER" id="PTHR31595">
    <property type="entry name" value="LONG-CHAIN-ALCOHOL O-FATTY-ACYLTRANSFERASE 3-RELATED"/>
    <property type="match status" value="1"/>
</dbReference>
<dbReference type="Gene3D" id="1.10.510.10">
    <property type="entry name" value="Transferase(Phosphotransferase) domain 1"/>
    <property type="match status" value="1"/>
</dbReference>
<dbReference type="GO" id="GO:0004672">
    <property type="term" value="F:protein kinase activity"/>
    <property type="evidence" value="ECO:0007669"/>
    <property type="project" value="InterPro"/>
</dbReference>
<dbReference type="InterPro" id="IPR044851">
    <property type="entry name" value="Wax_synthase"/>
</dbReference>
<evidence type="ECO:0000256" key="7">
    <source>
        <dbReference type="ARBA" id="ARBA00023136"/>
    </source>
</evidence>
<sequence length="613" mass="71497">MSLDSRSNIFTKSNLVYTPLSITIAHILNFIINSPLSTWKEFPPKLPNSVYSSVFFTPLLLFISLTFEPIQTRKRFYTLLSLALLIISIPIINRKKDYPPSLQSNFVTINMLLSLKMALFLKINRTFLDQKNLDQKKEFKSFISTLFNWRPDSYIIPPVSKNSNEKENPSIIKSPTTSQINKILINRSIIIIAKYLFLELGVFTLLILTNYKVEIPEKAYQIRLIEFFTNGILPFTISSMGLYLNFKGVIYLWLSLNYDVITFIVAIIYRFIFCKSILIQSGILTPSEYASLEEWIITFLFNTKHLFNAPLISSSPREFWSIRWHLLLNESLKELGYLPINNLFSTIFSKKIANIMGVLGSFGISGLIHEYYLITNFNIWTEHKRNPDHENIRKSHRKNNKNRKTNQESHKKDRHKKEKALKTENIPIVPRNPILCYPKKNNKYITDKAKFTMSAHGTCKECNQENTCGGFGIVFSANWTDGYISKWNKKGQIWKRKGQQMNVALKSLKNSENVTQEFIKEITLHHKIEDVDSFIVRFYGVTQDPKTKNYMMILDYADHGSLRKHLNTNYNKLNWDDKLRDLWRIAVGIEKIHEKGLIHRDLHTGNILSFSYK</sequence>
<gene>
    <name evidence="11" type="ORF">GLOIN_2v1834834</name>
</gene>
<feature type="region of interest" description="Disordered" evidence="8">
    <location>
        <begin position="388"/>
        <end position="419"/>
    </location>
</feature>
<dbReference type="Proteomes" id="UP000018888">
    <property type="component" value="Unassembled WGS sequence"/>
</dbReference>
<evidence type="ECO:0000256" key="3">
    <source>
        <dbReference type="ARBA" id="ARBA00007282"/>
    </source>
</evidence>
<comment type="similarity">
    <text evidence="3">Belongs to the wax synthase family.</text>
</comment>
<keyword evidence="5 9" id="KW-0812">Transmembrane</keyword>
<accession>A0A2P4QVM5</accession>
<feature type="domain" description="Protein kinase" evidence="10">
    <location>
        <begin position="460"/>
        <end position="613"/>
    </location>
</feature>
<dbReference type="AlphaFoldDB" id="A0A2P4QVM5"/>
<evidence type="ECO:0000256" key="8">
    <source>
        <dbReference type="SAM" id="MobiDB-lite"/>
    </source>
</evidence>
<dbReference type="PANTHER" id="PTHR31595:SF57">
    <property type="entry name" value="OS04G0481900 PROTEIN"/>
    <property type="match status" value="1"/>
</dbReference>
<evidence type="ECO:0000259" key="10">
    <source>
        <dbReference type="PROSITE" id="PS50011"/>
    </source>
</evidence>
<feature type="compositionally biased region" description="Basic residues" evidence="8">
    <location>
        <begin position="394"/>
        <end position="404"/>
    </location>
</feature>
<dbReference type="GO" id="GO:0006629">
    <property type="term" value="P:lipid metabolic process"/>
    <property type="evidence" value="ECO:0007669"/>
    <property type="project" value="InterPro"/>
</dbReference>
<dbReference type="InterPro" id="IPR032805">
    <property type="entry name" value="Wax_synthase_dom"/>
</dbReference>
<evidence type="ECO:0000256" key="4">
    <source>
        <dbReference type="ARBA" id="ARBA00022679"/>
    </source>
</evidence>
<keyword evidence="12" id="KW-1185">Reference proteome</keyword>
<dbReference type="SUPFAM" id="SSF56112">
    <property type="entry name" value="Protein kinase-like (PK-like)"/>
    <property type="match status" value="1"/>
</dbReference>
<keyword evidence="6 9" id="KW-1133">Transmembrane helix</keyword>
<evidence type="ECO:0000256" key="1">
    <source>
        <dbReference type="ARBA" id="ARBA00004141"/>
    </source>
</evidence>
<dbReference type="GO" id="GO:0016020">
    <property type="term" value="C:membrane"/>
    <property type="evidence" value="ECO:0007669"/>
    <property type="project" value="UniProtKB-SubCell"/>
</dbReference>
<evidence type="ECO:0000313" key="12">
    <source>
        <dbReference type="Proteomes" id="UP000018888"/>
    </source>
</evidence>
<reference evidence="11 12" key="1">
    <citation type="journal article" date="2013" name="Proc. Natl. Acad. Sci. U.S.A.">
        <title>Genome of an arbuscular mycorrhizal fungus provides insight into the oldest plant symbiosis.</title>
        <authorList>
            <person name="Tisserant E."/>
            <person name="Malbreil M."/>
            <person name="Kuo A."/>
            <person name="Kohler A."/>
            <person name="Symeonidi A."/>
            <person name="Balestrini R."/>
            <person name="Charron P."/>
            <person name="Duensing N."/>
            <person name="Frei Dit Frey N."/>
            <person name="Gianinazzi-Pearson V."/>
            <person name="Gilbert L.B."/>
            <person name="Handa Y."/>
            <person name="Herr J.R."/>
            <person name="Hijri M."/>
            <person name="Koul R."/>
            <person name="Kawaguchi M."/>
            <person name="Krajinski F."/>
            <person name="Lammers P.J."/>
            <person name="Masclaux F.G."/>
            <person name="Murat C."/>
            <person name="Morin E."/>
            <person name="Ndikumana S."/>
            <person name="Pagni M."/>
            <person name="Petitpierre D."/>
            <person name="Requena N."/>
            <person name="Rosikiewicz P."/>
            <person name="Riley R."/>
            <person name="Saito K."/>
            <person name="San Clemente H."/>
            <person name="Shapiro H."/>
            <person name="van Tuinen D."/>
            <person name="Becard G."/>
            <person name="Bonfante P."/>
            <person name="Paszkowski U."/>
            <person name="Shachar-Hill Y.Y."/>
            <person name="Tuskan G.A."/>
            <person name="Young P.W."/>
            <person name="Sanders I.R."/>
            <person name="Henrissat B."/>
            <person name="Rensing S.A."/>
            <person name="Grigoriev I.V."/>
            <person name="Corradi N."/>
            <person name="Roux C."/>
            <person name="Martin F."/>
        </authorList>
    </citation>
    <scope>NUCLEOTIDE SEQUENCE [LARGE SCALE GENOMIC DNA]</scope>
    <source>
        <strain evidence="11 12">DAOM 197198</strain>
    </source>
</reference>
<protein>
    <recommendedName>
        <fullName evidence="10">Protein kinase domain-containing protein</fullName>
    </recommendedName>
</protein>
<dbReference type="InterPro" id="IPR011009">
    <property type="entry name" value="Kinase-like_dom_sf"/>
</dbReference>
<dbReference type="VEuPathDB" id="FungiDB:RhiirFUN_000670"/>
<comment type="pathway">
    <text evidence="2">Secondary metabolite biosynthesis.</text>
</comment>
<dbReference type="EMBL" id="AUPC02000009">
    <property type="protein sequence ID" value="POG81677.1"/>
    <property type="molecule type" value="Genomic_DNA"/>
</dbReference>
<evidence type="ECO:0000313" key="11">
    <source>
        <dbReference type="EMBL" id="POG81677.1"/>
    </source>
</evidence>
<organism evidence="11 12">
    <name type="scientific">Rhizophagus irregularis (strain DAOM 181602 / DAOM 197198 / MUCL 43194)</name>
    <name type="common">Arbuscular mycorrhizal fungus</name>
    <name type="synonym">Glomus intraradices</name>
    <dbReference type="NCBI Taxonomy" id="747089"/>
    <lineage>
        <taxon>Eukaryota</taxon>
        <taxon>Fungi</taxon>
        <taxon>Fungi incertae sedis</taxon>
        <taxon>Mucoromycota</taxon>
        <taxon>Glomeromycotina</taxon>
        <taxon>Glomeromycetes</taxon>
        <taxon>Glomerales</taxon>
        <taxon>Glomeraceae</taxon>
        <taxon>Rhizophagus</taxon>
    </lineage>
</organism>
<evidence type="ECO:0000256" key="9">
    <source>
        <dbReference type="SAM" id="Phobius"/>
    </source>
</evidence>
<keyword evidence="4" id="KW-0808">Transferase</keyword>
<evidence type="ECO:0000256" key="5">
    <source>
        <dbReference type="ARBA" id="ARBA00022692"/>
    </source>
</evidence>
<comment type="caution">
    <text evidence="11">The sequence shown here is derived from an EMBL/GenBank/DDBJ whole genome shotgun (WGS) entry which is preliminary data.</text>
</comment>
<dbReference type="Pfam" id="PF07714">
    <property type="entry name" value="PK_Tyr_Ser-Thr"/>
    <property type="match status" value="1"/>
</dbReference>
<comment type="subcellular location">
    <subcellularLocation>
        <location evidence="1">Membrane</location>
        <topology evidence="1">Multi-pass membrane protein</topology>
    </subcellularLocation>
</comment>
<dbReference type="GO" id="GO:0008374">
    <property type="term" value="F:O-acyltransferase activity"/>
    <property type="evidence" value="ECO:0007669"/>
    <property type="project" value="InterPro"/>
</dbReference>
<feature type="transmembrane region" description="Helical" evidence="9">
    <location>
        <begin position="15"/>
        <end position="36"/>
    </location>
</feature>
<dbReference type="GO" id="GO:0005524">
    <property type="term" value="F:ATP binding"/>
    <property type="evidence" value="ECO:0007669"/>
    <property type="project" value="InterPro"/>
</dbReference>
<name>A0A2P4QVM5_RHIID</name>
<feature type="transmembrane region" description="Helical" evidence="9">
    <location>
        <begin position="48"/>
        <end position="67"/>
    </location>
</feature>
<evidence type="ECO:0000256" key="6">
    <source>
        <dbReference type="ARBA" id="ARBA00022989"/>
    </source>
</evidence>
<dbReference type="InterPro" id="IPR001245">
    <property type="entry name" value="Ser-Thr/Tyr_kinase_cat_dom"/>
</dbReference>
<feature type="transmembrane region" description="Helical" evidence="9">
    <location>
        <begin position="189"/>
        <end position="208"/>
    </location>
</feature>
<feature type="transmembrane region" description="Helical" evidence="9">
    <location>
        <begin position="251"/>
        <end position="272"/>
    </location>
</feature>
<keyword evidence="7 9" id="KW-0472">Membrane</keyword>